<feature type="non-terminal residue" evidence="2">
    <location>
        <position position="1"/>
    </location>
</feature>
<keyword evidence="3" id="KW-1185">Reference proteome</keyword>
<feature type="region of interest" description="Disordered" evidence="1">
    <location>
        <begin position="80"/>
        <end position="158"/>
    </location>
</feature>
<accession>A0A3M7PM17</accession>
<protein>
    <recommendedName>
        <fullName evidence="4">Gap-Pol poly</fullName>
    </recommendedName>
</protein>
<feature type="compositionally biased region" description="Basic and acidic residues" evidence="1">
    <location>
        <begin position="107"/>
        <end position="119"/>
    </location>
</feature>
<comment type="caution">
    <text evidence="2">The sequence shown here is derived from an EMBL/GenBank/DDBJ whole genome shotgun (WGS) entry which is preliminary data.</text>
</comment>
<dbReference type="Proteomes" id="UP000276133">
    <property type="component" value="Unassembled WGS sequence"/>
</dbReference>
<evidence type="ECO:0000313" key="3">
    <source>
        <dbReference type="Proteomes" id="UP000276133"/>
    </source>
</evidence>
<dbReference type="AlphaFoldDB" id="A0A3M7PM17"/>
<evidence type="ECO:0000313" key="2">
    <source>
        <dbReference type="EMBL" id="RNA00029.1"/>
    </source>
</evidence>
<dbReference type="EMBL" id="REGN01009953">
    <property type="protein sequence ID" value="RNA00029.1"/>
    <property type="molecule type" value="Genomic_DNA"/>
</dbReference>
<feature type="compositionally biased region" description="Basic and acidic residues" evidence="1">
    <location>
        <begin position="82"/>
        <end position="92"/>
    </location>
</feature>
<reference evidence="2 3" key="1">
    <citation type="journal article" date="2018" name="Sci. Rep.">
        <title>Genomic signatures of local adaptation to the degree of environmental predictability in rotifers.</title>
        <authorList>
            <person name="Franch-Gras L."/>
            <person name="Hahn C."/>
            <person name="Garcia-Roger E.M."/>
            <person name="Carmona M.J."/>
            <person name="Serra M."/>
            <person name="Gomez A."/>
        </authorList>
    </citation>
    <scope>NUCLEOTIDE SEQUENCE [LARGE SCALE GENOMIC DNA]</scope>
    <source>
        <strain evidence="2">HYR1</strain>
    </source>
</reference>
<sequence length="158" mass="18354">RKIKKFEYNIGDYVLTDHPKLKKGLSNGLAHKYHGPFVVVGKNENNCDYLIKLASSPRSKVRQVHKNRLKYYFHSGHSLPTIKEKPVEQPDRQKRKYTKNLNNPRWKPIENHNEPEHNVTDTIRTQPMSTGNVSSSDSDSDVGFKEKIKNKKKPHPEI</sequence>
<evidence type="ECO:0008006" key="4">
    <source>
        <dbReference type="Google" id="ProtNLM"/>
    </source>
</evidence>
<name>A0A3M7PM17_BRAPC</name>
<gene>
    <name evidence="2" type="ORF">BpHYR1_022138</name>
</gene>
<feature type="compositionally biased region" description="Basic residues" evidence="1">
    <location>
        <begin position="148"/>
        <end position="158"/>
    </location>
</feature>
<proteinExistence type="predicted"/>
<organism evidence="2 3">
    <name type="scientific">Brachionus plicatilis</name>
    <name type="common">Marine rotifer</name>
    <name type="synonym">Brachionus muelleri</name>
    <dbReference type="NCBI Taxonomy" id="10195"/>
    <lineage>
        <taxon>Eukaryota</taxon>
        <taxon>Metazoa</taxon>
        <taxon>Spiralia</taxon>
        <taxon>Gnathifera</taxon>
        <taxon>Rotifera</taxon>
        <taxon>Eurotatoria</taxon>
        <taxon>Monogononta</taxon>
        <taxon>Pseudotrocha</taxon>
        <taxon>Ploima</taxon>
        <taxon>Brachionidae</taxon>
        <taxon>Brachionus</taxon>
    </lineage>
</organism>
<feature type="compositionally biased region" description="Polar residues" evidence="1">
    <location>
        <begin position="120"/>
        <end position="133"/>
    </location>
</feature>
<evidence type="ECO:0000256" key="1">
    <source>
        <dbReference type="SAM" id="MobiDB-lite"/>
    </source>
</evidence>